<dbReference type="PROSITE" id="PS50885">
    <property type="entry name" value="HAMP"/>
    <property type="match status" value="1"/>
</dbReference>
<accession>U1X190</accession>
<evidence type="ECO:0000256" key="4">
    <source>
        <dbReference type="ARBA" id="ARBA00023224"/>
    </source>
</evidence>
<evidence type="ECO:0000256" key="7">
    <source>
        <dbReference type="SAM" id="Phobius"/>
    </source>
</evidence>
<feature type="domain" description="HAMP" evidence="9">
    <location>
        <begin position="216"/>
        <end position="273"/>
    </location>
</feature>
<dbReference type="GO" id="GO:0005886">
    <property type="term" value="C:plasma membrane"/>
    <property type="evidence" value="ECO:0007669"/>
    <property type="project" value="UniProtKB-SubCell"/>
</dbReference>
<dbReference type="Pfam" id="PF00015">
    <property type="entry name" value="MCPsignal"/>
    <property type="match status" value="1"/>
</dbReference>
<reference evidence="10 11" key="1">
    <citation type="submission" date="2013-08" db="EMBL/GenBank/DDBJ databases">
        <authorList>
            <person name="Weinstock G."/>
            <person name="Sodergren E."/>
            <person name="Wylie T."/>
            <person name="Fulton L."/>
            <person name="Fulton R."/>
            <person name="Fronick C."/>
            <person name="O'Laughlin M."/>
            <person name="Godfrey J."/>
            <person name="Miner T."/>
            <person name="Herter B."/>
            <person name="Appelbaum E."/>
            <person name="Cordes M."/>
            <person name="Lek S."/>
            <person name="Wollam A."/>
            <person name="Pepin K.H."/>
            <person name="Palsikar V.B."/>
            <person name="Mitreva M."/>
            <person name="Wilson R.K."/>
        </authorList>
    </citation>
    <scope>NUCLEOTIDE SEQUENCE [LARGE SCALE GENOMIC DNA]</scope>
    <source>
        <strain evidence="10 11">ATCC 12856</strain>
    </source>
</reference>
<organism evidence="10 11">
    <name type="scientific">Aneurinibacillus aneurinilyticus ATCC 12856</name>
    <dbReference type="NCBI Taxonomy" id="649747"/>
    <lineage>
        <taxon>Bacteria</taxon>
        <taxon>Bacillati</taxon>
        <taxon>Bacillota</taxon>
        <taxon>Bacilli</taxon>
        <taxon>Bacillales</taxon>
        <taxon>Paenibacillaceae</taxon>
        <taxon>Aneurinibacillus group</taxon>
        <taxon>Aneurinibacillus</taxon>
    </lineage>
</organism>
<evidence type="ECO:0000313" key="11">
    <source>
        <dbReference type="Proteomes" id="UP000016511"/>
    </source>
</evidence>
<dbReference type="PROSITE" id="PS50111">
    <property type="entry name" value="CHEMOTAXIS_TRANSDUC_2"/>
    <property type="match status" value="1"/>
</dbReference>
<keyword evidence="7" id="KW-1133">Transmembrane helix</keyword>
<dbReference type="PANTHER" id="PTHR32089">
    <property type="entry name" value="METHYL-ACCEPTING CHEMOTAXIS PROTEIN MCPB"/>
    <property type="match status" value="1"/>
</dbReference>
<dbReference type="AlphaFoldDB" id="U1X190"/>
<evidence type="ECO:0000256" key="3">
    <source>
        <dbReference type="ARBA" id="ARBA00023136"/>
    </source>
</evidence>
<dbReference type="SMART" id="SM00304">
    <property type="entry name" value="HAMP"/>
    <property type="match status" value="1"/>
</dbReference>
<dbReference type="InterPro" id="IPR003660">
    <property type="entry name" value="HAMP_dom"/>
</dbReference>
<comment type="caution">
    <text evidence="10">The sequence shown here is derived from an EMBL/GenBank/DDBJ whole genome shotgun (WGS) entry which is preliminary data.</text>
</comment>
<dbReference type="SMART" id="SM00283">
    <property type="entry name" value="MA"/>
    <property type="match status" value="1"/>
</dbReference>
<comment type="similarity">
    <text evidence="5">Belongs to the methyl-accepting chemotaxis (MCP) protein family.</text>
</comment>
<dbReference type="EMBL" id="AWSJ01000217">
    <property type="protein sequence ID" value="ERI08268.1"/>
    <property type="molecule type" value="Genomic_DNA"/>
</dbReference>
<dbReference type="SUPFAM" id="SSF103190">
    <property type="entry name" value="Sensory domain-like"/>
    <property type="match status" value="1"/>
</dbReference>
<evidence type="ECO:0000256" key="5">
    <source>
        <dbReference type="ARBA" id="ARBA00029447"/>
    </source>
</evidence>
<feature type="domain" description="Methyl-accepting transducer" evidence="8">
    <location>
        <begin position="292"/>
        <end position="563"/>
    </location>
</feature>
<dbReference type="Pfam" id="PF00672">
    <property type="entry name" value="HAMP"/>
    <property type="match status" value="1"/>
</dbReference>
<evidence type="ECO:0000256" key="2">
    <source>
        <dbReference type="ARBA" id="ARBA00022475"/>
    </source>
</evidence>
<proteinExistence type="inferred from homology"/>
<protein>
    <submittedName>
        <fullName evidence="10">Methyl-accepting chemotaxis protein signaling domain protein</fullName>
    </submittedName>
</protein>
<dbReference type="PANTHER" id="PTHR32089:SF112">
    <property type="entry name" value="LYSOZYME-LIKE PROTEIN-RELATED"/>
    <property type="match status" value="1"/>
</dbReference>
<keyword evidence="4 6" id="KW-0807">Transducer</keyword>
<evidence type="ECO:0000256" key="1">
    <source>
        <dbReference type="ARBA" id="ARBA00004236"/>
    </source>
</evidence>
<feature type="transmembrane region" description="Helical" evidence="7">
    <location>
        <begin position="192"/>
        <end position="215"/>
    </location>
</feature>
<keyword evidence="11" id="KW-1185">Reference proteome</keyword>
<dbReference type="InterPro" id="IPR004089">
    <property type="entry name" value="MCPsignal_dom"/>
</dbReference>
<name>U1X190_ANEAE</name>
<gene>
    <name evidence="10" type="ORF">HMPREF0083_03550</name>
</gene>
<evidence type="ECO:0000256" key="6">
    <source>
        <dbReference type="PROSITE-ProRule" id="PRU00284"/>
    </source>
</evidence>
<dbReference type="InterPro" id="IPR029151">
    <property type="entry name" value="Sensor-like_sf"/>
</dbReference>
<evidence type="ECO:0000259" key="8">
    <source>
        <dbReference type="PROSITE" id="PS50111"/>
    </source>
</evidence>
<dbReference type="Gene3D" id="1.10.287.950">
    <property type="entry name" value="Methyl-accepting chemotaxis protein"/>
    <property type="match status" value="1"/>
</dbReference>
<keyword evidence="2" id="KW-1003">Cell membrane</keyword>
<dbReference type="eggNOG" id="COG0840">
    <property type="taxonomic scope" value="Bacteria"/>
</dbReference>
<dbReference type="SUPFAM" id="SSF58104">
    <property type="entry name" value="Methyl-accepting chemotaxis protein (MCP) signaling domain"/>
    <property type="match status" value="1"/>
</dbReference>
<dbReference type="Proteomes" id="UP000016511">
    <property type="component" value="Unassembled WGS sequence"/>
</dbReference>
<sequence>MKYVGLRGKISLLSTVLVVLVVGISAFFSYRGVMEAVEQTVAENSIQIAENAVKYVDVQAYKRFLANPVENEDYWNIRNTLNDVREKIGALYVCTIALGKNELNIMIDGQPKGSDVTSPIGESTEVLSYAEASQIFQGKKIGSSIVRDEKYGDYLPAIVPIKDETGQVIGLLEVDVSAPFVTSLIKEVISSALPAFLMTSILLIVGSIVLFAFFLRKSLRPLRVVTETAEKIAAGDFSIQIEKEGVFKKRNDEVGKLAHSFQVMEDTLASFLRQVQQMVDHVAAAAEHLSQATEQSEHTSTRVAQTIQEVAEGSNRQSDQAEEIVRMMGKASEFVASGKEQAERNMKNALAAVTISNEGQQAIQQAIEYLPAISEAVEKACKTMEQLVHRSVEISNIITVITDISSQTNLLALNATIEASRAGEHGRGFAVVANEVRKLAEQTNTAAGMITTLAQAIQQETEVTMRSMRHSQQAVGQQVQMIRQGGESLDAIVEHVRVTEIDSRNMKEMLENMNGTVENVLQGIQKIATIIQEASSASQEVAAAAEEQLATVQEIAASACEMADLSKNLHEELRKFTL</sequence>
<dbReference type="CDD" id="cd06225">
    <property type="entry name" value="HAMP"/>
    <property type="match status" value="1"/>
</dbReference>
<evidence type="ECO:0000313" key="10">
    <source>
        <dbReference type="EMBL" id="ERI08268.1"/>
    </source>
</evidence>
<comment type="subcellular location">
    <subcellularLocation>
        <location evidence="1">Cell membrane</location>
    </subcellularLocation>
</comment>
<dbReference type="HOGENOM" id="CLU_000445_107_19_9"/>
<dbReference type="Gene3D" id="1.10.8.500">
    <property type="entry name" value="HAMP domain in histidine kinase"/>
    <property type="match status" value="1"/>
</dbReference>
<keyword evidence="3 7" id="KW-0472">Membrane</keyword>
<dbReference type="GO" id="GO:0007165">
    <property type="term" value="P:signal transduction"/>
    <property type="evidence" value="ECO:0007669"/>
    <property type="project" value="UniProtKB-KW"/>
</dbReference>
<evidence type="ECO:0000259" key="9">
    <source>
        <dbReference type="PROSITE" id="PS50885"/>
    </source>
</evidence>
<dbReference type="PATRIC" id="fig|649747.3.peg.3216"/>
<dbReference type="STRING" id="649747.HMPREF0083_03550"/>
<feature type="transmembrane region" description="Helical" evidence="7">
    <location>
        <begin position="12"/>
        <end position="30"/>
    </location>
</feature>
<keyword evidence="7" id="KW-0812">Transmembrane</keyword>